<feature type="region of interest" description="Disordered" evidence="6">
    <location>
        <begin position="1"/>
        <end position="73"/>
    </location>
</feature>
<keyword evidence="5" id="KW-0206">Cytoskeleton</keyword>
<dbReference type="GO" id="GO:0007020">
    <property type="term" value="P:microtubule nucleation"/>
    <property type="evidence" value="ECO:0007669"/>
    <property type="project" value="InterPro"/>
</dbReference>
<dbReference type="GO" id="GO:0043015">
    <property type="term" value="F:gamma-tubulin binding"/>
    <property type="evidence" value="ECO:0007669"/>
    <property type="project" value="InterPro"/>
</dbReference>
<accession>A0A0V0J4T9</accession>
<dbReference type="GO" id="GO:0051011">
    <property type="term" value="F:microtubule minus-end binding"/>
    <property type="evidence" value="ECO:0007669"/>
    <property type="project" value="TreeGrafter"/>
</dbReference>
<dbReference type="GO" id="GO:0005874">
    <property type="term" value="C:microtubule"/>
    <property type="evidence" value="ECO:0007669"/>
    <property type="project" value="UniProtKB-KW"/>
</dbReference>
<evidence type="ECO:0000259" key="8">
    <source>
        <dbReference type="Pfam" id="PF17681"/>
    </source>
</evidence>
<dbReference type="InterPro" id="IPR007259">
    <property type="entry name" value="GCP"/>
</dbReference>
<evidence type="ECO:0000256" key="1">
    <source>
        <dbReference type="ARBA" id="ARBA00004245"/>
    </source>
</evidence>
<dbReference type="AlphaFoldDB" id="A0A0V0J4T9"/>
<dbReference type="GO" id="GO:0031122">
    <property type="term" value="P:cytoplasmic microtubule organization"/>
    <property type="evidence" value="ECO:0007669"/>
    <property type="project" value="TreeGrafter"/>
</dbReference>
<dbReference type="GO" id="GO:0000922">
    <property type="term" value="C:spindle pole"/>
    <property type="evidence" value="ECO:0007669"/>
    <property type="project" value="InterPro"/>
</dbReference>
<comment type="subcellular location">
    <subcellularLocation>
        <location evidence="1">Cytoplasm</location>
        <location evidence="1">Cytoskeleton</location>
    </subcellularLocation>
</comment>
<evidence type="ECO:0000256" key="3">
    <source>
        <dbReference type="ARBA" id="ARBA00022490"/>
    </source>
</evidence>
<feature type="compositionally biased region" description="Basic and acidic residues" evidence="6">
    <location>
        <begin position="16"/>
        <end position="33"/>
    </location>
</feature>
<reference evidence="9" key="1">
    <citation type="submission" date="2016-01" db="EMBL/GenBank/DDBJ databases">
        <title>Reference transcriptome for the parasite Schistocephalus solidus: insights into the molecular evolution of parasitism.</title>
        <authorList>
            <person name="Hebert F.O."/>
            <person name="Grambauer S."/>
            <person name="Barber I."/>
            <person name="Landry C.R."/>
            <person name="Aubin-Horth N."/>
        </authorList>
    </citation>
    <scope>NUCLEOTIDE SEQUENCE</scope>
</reference>
<dbReference type="GO" id="GO:0000930">
    <property type="term" value="C:gamma-tubulin complex"/>
    <property type="evidence" value="ECO:0007669"/>
    <property type="project" value="TreeGrafter"/>
</dbReference>
<evidence type="ECO:0000259" key="7">
    <source>
        <dbReference type="Pfam" id="PF04130"/>
    </source>
</evidence>
<evidence type="ECO:0000256" key="4">
    <source>
        <dbReference type="ARBA" id="ARBA00022701"/>
    </source>
</evidence>
<evidence type="ECO:0000313" key="9">
    <source>
        <dbReference type="EMBL" id="JAP60613.1"/>
    </source>
</evidence>
<feature type="domain" description="Gamma tubulin complex component protein N-terminal" evidence="8">
    <location>
        <begin position="84"/>
        <end position="425"/>
    </location>
</feature>
<feature type="compositionally biased region" description="Polar residues" evidence="6">
    <location>
        <begin position="1"/>
        <end position="15"/>
    </location>
</feature>
<dbReference type="GO" id="GO:0000278">
    <property type="term" value="P:mitotic cell cycle"/>
    <property type="evidence" value="ECO:0007669"/>
    <property type="project" value="TreeGrafter"/>
</dbReference>
<proteinExistence type="inferred from homology"/>
<sequence>MSTGNTSKSSLLNLQTRRDTNRRPSSTHDHARGDGSSLSIWGAPPSSVSTIERGTGSRRGPKPPSSHKVSDADLRASLGEQELLREVILCLSGASGTLVQYNPTLDAFVPPNNLMLSPSVQSNILRICECGWLHNRIRRFVDGVRDDKTSGKLMLALALAIEEQLSEYYRLVATLEAHLNRDQGVAGPQEDPILESGDTLRAPPSSSFGAPLSMSAFNSQLITSNGDNSQQQLLRQPLTLTRLILWLQEPKRRLKLMAALCDACQGKKGGALATQVYTFAEHGYTSLRAVMRHLLVNVTRALHEMIAAWIYDGKLSDPNQEFFVAVNPSISNERLWYDKYSIRKSMLPRFISMEQAKRILLIGKSVNFLMHVCGESQNLKELEPIKNTRLKEIESIFAQEFSQSFDLMISTAYKHTSKRLLEILLSQYHFMEHLKACRQFLLLGQGDFVQRLMDLLQTELDAPATGIHRHHLSEILESAIRGTNAQYEAPEILQRLDVQLLELSENEEGWDVFSLDYIVDGPLSTIFTPDCRLSYLRSFNFLWRAKRMESTLNQLWREQLVLARLPYGLSEDLTPVLHVVQLLGAEIRHFVQQLQYYVSFEALECAWGALVKNIHQANDLDDVIEAHQHFLSSVISRCLLDADSRQLICQLRAIFDLIINFSQLHGHLEDTAAEECDYRARLQLEIDATSKSGKWGVNKVSDSQEVQRRKQFIEDTIGPLVARLRVLATSYREMVTNFLIMLQSHSDPSLHFLPSNLNFNSHYQIRQVGLNDTLLA</sequence>
<comment type="similarity">
    <text evidence="2">Belongs to the TUBGCP family.</text>
</comment>
<dbReference type="Pfam" id="PF04130">
    <property type="entry name" value="GCP_C_terminal"/>
    <property type="match status" value="1"/>
</dbReference>
<evidence type="ECO:0000256" key="5">
    <source>
        <dbReference type="ARBA" id="ARBA00023212"/>
    </source>
</evidence>
<gene>
    <name evidence="9" type="primary">GCP3</name>
    <name evidence="9" type="ORF">TR159987</name>
</gene>
<dbReference type="Gene3D" id="1.20.120.1900">
    <property type="entry name" value="Gamma-tubulin complex, C-terminal domain"/>
    <property type="match status" value="1"/>
</dbReference>
<name>A0A0V0J4T9_SCHSO</name>
<dbReference type="EMBL" id="GEEE01002612">
    <property type="protein sequence ID" value="JAP60613.1"/>
    <property type="molecule type" value="Transcribed_RNA"/>
</dbReference>
<dbReference type="InterPro" id="IPR041470">
    <property type="entry name" value="GCP_N"/>
</dbReference>
<dbReference type="InterPro" id="IPR042241">
    <property type="entry name" value="GCP_C_sf"/>
</dbReference>
<dbReference type="PANTHER" id="PTHR19302">
    <property type="entry name" value="GAMMA TUBULIN COMPLEX PROTEIN"/>
    <property type="match status" value="1"/>
</dbReference>
<dbReference type="Pfam" id="PF17681">
    <property type="entry name" value="GCP_N_terminal"/>
    <property type="match status" value="1"/>
</dbReference>
<dbReference type="GO" id="GO:0051225">
    <property type="term" value="P:spindle assembly"/>
    <property type="evidence" value="ECO:0007669"/>
    <property type="project" value="TreeGrafter"/>
</dbReference>
<keyword evidence="4" id="KW-0493">Microtubule</keyword>
<keyword evidence="3" id="KW-0963">Cytoplasm</keyword>
<dbReference type="PANTHER" id="PTHR19302:SF14">
    <property type="entry name" value="GAMMA-TUBULIN COMPLEX COMPONENT 3"/>
    <property type="match status" value="1"/>
</dbReference>
<evidence type="ECO:0000256" key="6">
    <source>
        <dbReference type="SAM" id="MobiDB-lite"/>
    </source>
</evidence>
<dbReference type="GO" id="GO:0051321">
    <property type="term" value="P:meiotic cell cycle"/>
    <property type="evidence" value="ECO:0007669"/>
    <property type="project" value="TreeGrafter"/>
</dbReference>
<organism evidence="9">
    <name type="scientific">Schistocephalus solidus</name>
    <name type="common">Tapeworm</name>
    <dbReference type="NCBI Taxonomy" id="70667"/>
    <lineage>
        <taxon>Eukaryota</taxon>
        <taxon>Metazoa</taxon>
        <taxon>Spiralia</taxon>
        <taxon>Lophotrochozoa</taxon>
        <taxon>Platyhelminthes</taxon>
        <taxon>Cestoda</taxon>
        <taxon>Eucestoda</taxon>
        <taxon>Diphyllobothriidea</taxon>
        <taxon>Diphyllobothriidae</taxon>
        <taxon>Schistocephalus</taxon>
    </lineage>
</organism>
<evidence type="ECO:0000256" key="2">
    <source>
        <dbReference type="ARBA" id="ARBA00010337"/>
    </source>
</evidence>
<feature type="domain" description="Gamma tubulin complex component C-terminal" evidence="7">
    <location>
        <begin position="431"/>
        <end position="763"/>
    </location>
</feature>
<dbReference type="InterPro" id="IPR040457">
    <property type="entry name" value="GCP_C"/>
</dbReference>
<protein>
    <submittedName>
        <fullName evidence="9">Gamma-tubulin complex component 3</fullName>
    </submittedName>
</protein>